<dbReference type="InterPro" id="IPR029044">
    <property type="entry name" value="Nucleotide-diphossugar_trans"/>
</dbReference>
<gene>
    <name evidence="1" type="ORF">UY48_C0001G0016</name>
</gene>
<dbReference type="EMBL" id="LCQD01000001">
    <property type="protein sequence ID" value="KKW13395.1"/>
    <property type="molecule type" value="Genomic_DNA"/>
</dbReference>
<dbReference type="Proteomes" id="UP000034588">
    <property type="component" value="Unassembled WGS sequence"/>
</dbReference>
<reference evidence="1 2" key="1">
    <citation type="journal article" date="2015" name="Nature">
        <title>rRNA introns, odd ribosomes, and small enigmatic genomes across a large radiation of phyla.</title>
        <authorList>
            <person name="Brown C.T."/>
            <person name="Hug L.A."/>
            <person name="Thomas B.C."/>
            <person name="Sharon I."/>
            <person name="Castelle C.J."/>
            <person name="Singh A."/>
            <person name="Wilkins M.J."/>
            <person name="Williams K.H."/>
            <person name="Banfield J.F."/>
        </authorList>
    </citation>
    <scope>NUCLEOTIDE SEQUENCE [LARGE SCALE GENOMIC DNA]</scope>
</reference>
<evidence type="ECO:0000313" key="1">
    <source>
        <dbReference type="EMBL" id="KKW13395.1"/>
    </source>
</evidence>
<protein>
    <submittedName>
        <fullName evidence="1">Uncharacterized protein</fullName>
    </submittedName>
</protein>
<evidence type="ECO:0000313" key="2">
    <source>
        <dbReference type="Proteomes" id="UP000034588"/>
    </source>
</evidence>
<organism evidence="1 2">
    <name type="scientific">Candidatus Gottesmanbacteria bacterium GW2011_GWB1_49_7</name>
    <dbReference type="NCBI Taxonomy" id="1618448"/>
    <lineage>
        <taxon>Bacteria</taxon>
        <taxon>Candidatus Gottesmaniibacteriota</taxon>
    </lineage>
</organism>
<comment type="caution">
    <text evidence="1">The sequence shown here is derived from an EMBL/GenBank/DDBJ whole genome shotgun (WGS) entry which is preliminary data.</text>
</comment>
<dbReference type="Gene3D" id="3.90.550.40">
    <property type="match status" value="1"/>
</dbReference>
<dbReference type="AlphaFoldDB" id="A0A0G1W464"/>
<sequence length="266" mass="30341">MGEREDRMGTDELRVETTIIKSGSDPYSGRLCVGTPTLGTIRIEWHQARIGQIIPVNWSMVTIMEGMGGYVPLGFLVADAQNLIVKHTVEGNFDWLLLYEDDVLPPADAFIRLNQYMLDGDIPVVSGLYYAKSRPPEPLVFRGRGNGVYQKFKLGEKVWADGVPTGFLLIHTSILKAMWPDCEPYQVKGMQTRRMFIFPRDLFHDPETGHWRSLMGTSDLDWCTRVMEGGYLKKAGWDSFQRRKYPFLVDTNLFCHHISTTGELFP</sequence>
<dbReference type="SUPFAM" id="SSF53448">
    <property type="entry name" value="Nucleotide-diphospho-sugar transferases"/>
    <property type="match status" value="1"/>
</dbReference>
<proteinExistence type="predicted"/>
<name>A0A0G1W464_9BACT</name>
<accession>A0A0G1W464</accession>